<dbReference type="PROSITE" id="PS50949">
    <property type="entry name" value="HTH_GNTR"/>
    <property type="match status" value="1"/>
</dbReference>
<dbReference type="PANTHER" id="PTHR38445">
    <property type="entry name" value="HTH-TYPE TRANSCRIPTIONAL REPRESSOR YTRA"/>
    <property type="match status" value="1"/>
</dbReference>
<dbReference type="SMART" id="SM00345">
    <property type="entry name" value="HTH_GNTR"/>
    <property type="match status" value="1"/>
</dbReference>
<protein>
    <submittedName>
        <fullName evidence="5">GntR family transcriptional regulator</fullName>
    </submittedName>
</protein>
<dbReference type="CDD" id="cd07377">
    <property type="entry name" value="WHTH_GntR"/>
    <property type="match status" value="1"/>
</dbReference>
<name>A0A6P2CES0_9NOCA</name>
<accession>A0A6P2CES0</accession>
<dbReference type="RefSeq" id="WP_010838833.1">
    <property type="nucleotide sequence ID" value="NZ_QRCM01000001.1"/>
</dbReference>
<dbReference type="InterPro" id="IPR000524">
    <property type="entry name" value="Tscrpt_reg_HTH_GntR"/>
</dbReference>
<evidence type="ECO:0000313" key="6">
    <source>
        <dbReference type="Proteomes" id="UP000471120"/>
    </source>
</evidence>
<evidence type="ECO:0000313" key="5">
    <source>
        <dbReference type="EMBL" id="TXG91045.1"/>
    </source>
</evidence>
<evidence type="ECO:0000256" key="1">
    <source>
        <dbReference type="ARBA" id="ARBA00023015"/>
    </source>
</evidence>
<sequence>MLFRIDHSSAIPLAEQIAGAIRGALARGELTPGDRLPTARTLANSVDVGLHTVLRAYAVLRDEGLIEVRRGRGATVTAAADSAHVEVREAARRFVESARRVGMTTDLMTRLVEETARS</sequence>
<dbReference type="Pfam" id="PF00392">
    <property type="entry name" value="GntR"/>
    <property type="match status" value="1"/>
</dbReference>
<dbReference type="EMBL" id="QRCM01000001">
    <property type="protein sequence ID" value="TXG91045.1"/>
    <property type="molecule type" value="Genomic_DNA"/>
</dbReference>
<evidence type="ECO:0000259" key="4">
    <source>
        <dbReference type="PROSITE" id="PS50949"/>
    </source>
</evidence>
<evidence type="ECO:0000256" key="2">
    <source>
        <dbReference type="ARBA" id="ARBA00023125"/>
    </source>
</evidence>
<reference evidence="5 6" key="1">
    <citation type="submission" date="2018-07" db="EMBL/GenBank/DDBJ databases">
        <title>Genome sequence of Rhodococcus rhodnii ATCC 35071 from Rhodnius prolixus.</title>
        <authorList>
            <person name="Patel V."/>
            <person name="Vogel K.J."/>
        </authorList>
    </citation>
    <scope>NUCLEOTIDE SEQUENCE [LARGE SCALE GENOMIC DNA]</scope>
    <source>
        <strain evidence="5 6">ATCC 35071</strain>
    </source>
</reference>
<dbReference type="Gene3D" id="1.10.10.10">
    <property type="entry name" value="Winged helix-like DNA-binding domain superfamily/Winged helix DNA-binding domain"/>
    <property type="match status" value="1"/>
</dbReference>
<keyword evidence="2" id="KW-0238">DNA-binding</keyword>
<dbReference type="Proteomes" id="UP000471120">
    <property type="component" value="Unassembled WGS sequence"/>
</dbReference>
<keyword evidence="3" id="KW-0804">Transcription</keyword>
<feature type="domain" description="HTH gntR-type" evidence="4">
    <location>
        <begin position="11"/>
        <end position="79"/>
    </location>
</feature>
<gene>
    <name evidence="5" type="ORF">DW322_13470</name>
</gene>
<dbReference type="PANTHER" id="PTHR38445:SF7">
    <property type="entry name" value="GNTR-FAMILY TRANSCRIPTIONAL REGULATOR"/>
    <property type="match status" value="1"/>
</dbReference>
<dbReference type="InterPro" id="IPR036388">
    <property type="entry name" value="WH-like_DNA-bd_sf"/>
</dbReference>
<organism evidence="5 6">
    <name type="scientific">Rhodococcus rhodnii</name>
    <dbReference type="NCBI Taxonomy" id="38312"/>
    <lineage>
        <taxon>Bacteria</taxon>
        <taxon>Bacillati</taxon>
        <taxon>Actinomycetota</taxon>
        <taxon>Actinomycetes</taxon>
        <taxon>Mycobacteriales</taxon>
        <taxon>Nocardiaceae</taxon>
        <taxon>Rhodococcus</taxon>
    </lineage>
</organism>
<dbReference type="SUPFAM" id="SSF46785">
    <property type="entry name" value="Winged helix' DNA-binding domain"/>
    <property type="match status" value="1"/>
</dbReference>
<dbReference type="GO" id="GO:0003700">
    <property type="term" value="F:DNA-binding transcription factor activity"/>
    <property type="evidence" value="ECO:0007669"/>
    <property type="project" value="InterPro"/>
</dbReference>
<dbReference type="AlphaFoldDB" id="A0A6P2CES0"/>
<evidence type="ECO:0000256" key="3">
    <source>
        <dbReference type="ARBA" id="ARBA00023163"/>
    </source>
</evidence>
<keyword evidence="1" id="KW-0805">Transcription regulation</keyword>
<proteinExistence type="predicted"/>
<comment type="caution">
    <text evidence="5">The sequence shown here is derived from an EMBL/GenBank/DDBJ whole genome shotgun (WGS) entry which is preliminary data.</text>
</comment>
<dbReference type="InterPro" id="IPR036390">
    <property type="entry name" value="WH_DNA-bd_sf"/>
</dbReference>
<dbReference type="GO" id="GO:0003677">
    <property type="term" value="F:DNA binding"/>
    <property type="evidence" value="ECO:0007669"/>
    <property type="project" value="UniProtKB-KW"/>
</dbReference>